<evidence type="ECO:0000313" key="6">
    <source>
        <dbReference type="Proteomes" id="UP000663828"/>
    </source>
</evidence>
<evidence type="ECO:0000313" key="7">
    <source>
        <dbReference type="Proteomes" id="UP000663852"/>
    </source>
</evidence>
<gene>
    <name evidence="4" type="ORF">EDS130_LOCUS35468</name>
    <name evidence="5" type="ORF">XAT740_LOCUS42382</name>
</gene>
<keyword evidence="1" id="KW-0677">Repeat</keyword>
<evidence type="ECO:0000256" key="2">
    <source>
        <dbReference type="ARBA" id="ARBA00022803"/>
    </source>
</evidence>
<feature type="repeat" description="TPR" evidence="3">
    <location>
        <begin position="483"/>
        <end position="516"/>
    </location>
</feature>
<evidence type="ECO:0000313" key="5">
    <source>
        <dbReference type="EMBL" id="CAF1543920.1"/>
    </source>
</evidence>
<dbReference type="EMBL" id="CAJNOJ010000312">
    <property type="protein sequence ID" value="CAF1391000.1"/>
    <property type="molecule type" value="Genomic_DNA"/>
</dbReference>
<evidence type="ECO:0000256" key="3">
    <source>
        <dbReference type="PROSITE-ProRule" id="PRU00339"/>
    </source>
</evidence>
<dbReference type="OrthoDB" id="10043105at2759"/>
<dbReference type="Gene3D" id="3.90.176.10">
    <property type="entry name" value="Toxin ADP-ribosyltransferase, Chain A, domain 1"/>
    <property type="match status" value="1"/>
</dbReference>
<dbReference type="Pfam" id="PF13181">
    <property type="entry name" value="TPR_8"/>
    <property type="match status" value="2"/>
</dbReference>
<dbReference type="Proteomes" id="UP000663828">
    <property type="component" value="Unassembled WGS sequence"/>
</dbReference>
<organism evidence="4 7">
    <name type="scientific">Adineta ricciae</name>
    <name type="common">Rotifer</name>
    <dbReference type="NCBI Taxonomy" id="249248"/>
    <lineage>
        <taxon>Eukaryota</taxon>
        <taxon>Metazoa</taxon>
        <taxon>Spiralia</taxon>
        <taxon>Gnathifera</taxon>
        <taxon>Rotifera</taxon>
        <taxon>Eurotatoria</taxon>
        <taxon>Bdelloidea</taxon>
        <taxon>Adinetida</taxon>
        <taxon>Adinetidae</taxon>
        <taxon>Adineta</taxon>
    </lineage>
</organism>
<dbReference type="PROSITE" id="PS50005">
    <property type="entry name" value="TPR"/>
    <property type="match status" value="1"/>
</dbReference>
<proteinExistence type="predicted"/>
<dbReference type="Gene3D" id="1.25.40.10">
    <property type="entry name" value="Tetratricopeptide repeat domain"/>
    <property type="match status" value="2"/>
</dbReference>
<keyword evidence="2 3" id="KW-0802">TPR repeat</keyword>
<dbReference type="PROSITE" id="PS51996">
    <property type="entry name" value="TR_MART"/>
    <property type="match status" value="1"/>
</dbReference>
<dbReference type="Proteomes" id="UP000663852">
    <property type="component" value="Unassembled WGS sequence"/>
</dbReference>
<dbReference type="AlphaFoldDB" id="A0A815KKC7"/>
<dbReference type="InterPro" id="IPR019734">
    <property type="entry name" value="TPR_rpt"/>
</dbReference>
<name>A0A815KKC7_ADIRI</name>
<dbReference type="InterPro" id="IPR011990">
    <property type="entry name" value="TPR-like_helical_dom_sf"/>
</dbReference>
<dbReference type="EMBL" id="CAJNOR010005077">
    <property type="protein sequence ID" value="CAF1543920.1"/>
    <property type="molecule type" value="Genomic_DNA"/>
</dbReference>
<evidence type="ECO:0000256" key="1">
    <source>
        <dbReference type="ARBA" id="ARBA00022737"/>
    </source>
</evidence>
<comment type="caution">
    <text evidence="4">The sequence shown here is derived from an EMBL/GenBank/DDBJ whole genome shotgun (WGS) entry which is preliminary data.</text>
</comment>
<evidence type="ECO:0000313" key="4">
    <source>
        <dbReference type="EMBL" id="CAF1391000.1"/>
    </source>
</evidence>
<dbReference type="PANTHER" id="PTHR45641:SF19">
    <property type="entry name" value="NEPHROCYSTIN-3"/>
    <property type="match status" value="1"/>
</dbReference>
<dbReference type="SUPFAM" id="SSF48452">
    <property type="entry name" value="TPR-like"/>
    <property type="match status" value="1"/>
</dbReference>
<sequence length="670" mass="78169">MASKEAKILQRREYIENVVVVWLNNGINTKEPIEQLRAISNDIEVFDNVDDCIDYITNLRNVRIIFIISNMTNPFIFTLAQDLSAIFAVYILCLSNEEIEKDWSQSIRKIKGIYTDTDQLISRIKFDLRRIEDELFGFEVLETMNITYPTSRSCNKQECTFMHSQLLKEVFLRFEDDSTAELISYCRTIYADNSSYLAIIDEFERQYDKSRAIWWYTKECFLYKLLNKALRTQQVEILYHMRTFIRHLHEQLVQLSPKDNHVHLTPTLKLYRGQRMSIREFDLKLKNNEGGLLSVSNFFSTSTNPGMALIYAGESDREEAAIVFNIAIDLNHAKNNSFACIERFSHFGDAEGEWLFSMGTVFRIGAIELTDKTWYVCLKLTDDRDETLGRLTIHMSKIIQLQRPNPLVPLCRLFARMDECEKAMELCKKHIRSENDWEMRATLHDTLAWTNAEDEDNVSALENHQRALNTIAEHVDANDPLLAYYHSNVAISCTAVNQYQQAIEHYKRAIQLEMNTSQPDYTNIAYCYESTGNILQYSFSEYNEALIYYERALELMLIHLPLAHPDTMSVYNEIANVYEKLNEFDKASSVLQLCIEQLEKNSECDPHDLAHTCEHIAEIYKKQKKFDEAAVMLNKCHTIRAVHPSSRSLDLENIDVDDLFRKLFVYDNKS</sequence>
<dbReference type="PANTHER" id="PTHR45641">
    <property type="entry name" value="TETRATRICOPEPTIDE REPEAT PROTEIN (AFU_ORTHOLOGUE AFUA_6G03870)"/>
    <property type="match status" value="1"/>
</dbReference>
<dbReference type="Pfam" id="PF13424">
    <property type="entry name" value="TPR_12"/>
    <property type="match status" value="1"/>
</dbReference>
<dbReference type="SUPFAM" id="SSF56399">
    <property type="entry name" value="ADP-ribosylation"/>
    <property type="match status" value="1"/>
</dbReference>
<reference evidence="4" key="1">
    <citation type="submission" date="2021-02" db="EMBL/GenBank/DDBJ databases">
        <authorList>
            <person name="Nowell W R."/>
        </authorList>
    </citation>
    <scope>NUCLEOTIDE SEQUENCE</scope>
</reference>
<dbReference type="SMART" id="SM00028">
    <property type="entry name" value="TPR"/>
    <property type="match status" value="4"/>
</dbReference>
<protein>
    <submittedName>
        <fullName evidence="4">Uncharacterized protein</fullName>
    </submittedName>
</protein>
<accession>A0A815KKC7</accession>
<keyword evidence="6" id="KW-1185">Reference proteome</keyword>